<evidence type="ECO:0000313" key="4">
    <source>
        <dbReference type="Proteomes" id="UP000663870"/>
    </source>
</evidence>
<name>A0A814TPT2_9BILA</name>
<dbReference type="GO" id="GO:0030141">
    <property type="term" value="C:secretory granule"/>
    <property type="evidence" value="ECO:0007669"/>
    <property type="project" value="TreeGrafter"/>
</dbReference>
<feature type="region of interest" description="Disordered" evidence="1">
    <location>
        <begin position="192"/>
        <end position="230"/>
    </location>
</feature>
<gene>
    <name evidence="3" type="ORF">JXQ802_LOCUS22483</name>
</gene>
<evidence type="ECO:0008006" key="5">
    <source>
        <dbReference type="Google" id="ProtNLM"/>
    </source>
</evidence>
<sequence length="230" mass="27097">MLIIIKFLFHIICSIGRGFRKIFQIIVGRRHEELGTTLSKTEPVTLEHIRIIGEMENDSNRPYQSFASVPKIPQPEWNSWGAEDIFRQNQHLNNSQTADKNDEKMDYFSDIAATVKKTPKIILKKRINDNDNQLNLDDQRHNRLQMMNDELVNFQPGLNEWQESDVNSSTTNYGGTWNDNDDFNELSNEANEAMRETRRIERERKLREHQQRKLEKEASRTLTHKRDSLS</sequence>
<comment type="caution">
    <text evidence="3">The sequence shown here is derived from an EMBL/GenBank/DDBJ whole genome shotgun (WGS) entry which is preliminary data.</text>
</comment>
<dbReference type="AlphaFoldDB" id="A0A814TPT2"/>
<feature type="signal peptide" evidence="2">
    <location>
        <begin position="1"/>
        <end position="18"/>
    </location>
</feature>
<dbReference type="InterPro" id="IPR017025">
    <property type="entry name" value="Cancer-assoc_antigen_RCAS1"/>
</dbReference>
<evidence type="ECO:0000256" key="1">
    <source>
        <dbReference type="SAM" id="MobiDB-lite"/>
    </source>
</evidence>
<dbReference type="EMBL" id="CAJNOL010000683">
    <property type="protein sequence ID" value="CAF1165191.1"/>
    <property type="molecule type" value="Genomic_DNA"/>
</dbReference>
<evidence type="ECO:0000313" key="3">
    <source>
        <dbReference type="EMBL" id="CAF1165191.1"/>
    </source>
</evidence>
<keyword evidence="4" id="KW-1185">Reference proteome</keyword>
<proteinExistence type="predicted"/>
<organism evidence="3 4">
    <name type="scientific">Rotaria sordida</name>
    <dbReference type="NCBI Taxonomy" id="392033"/>
    <lineage>
        <taxon>Eukaryota</taxon>
        <taxon>Metazoa</taxon>
        <taxon>Spiralia</taxon>
        <taxon>Gnathifera</taxon>
        <taxon>Rotifera</taxon>
        <taxon>Eurotatoria</taxon>
        <taxon>Bdelloidea</taxon>
        <taxon>Philodinida</taxon>
        <taxon>Philodinidae</taxon>
        <taxon>Rotaria</taxon>
    </lineage>
</organism>
<accession>A0A814TPT2</accession>
<reference evidence="3" key="1">
    <citation type="submission" date="2021-02" db="EMBL/GenBank/DDBJ databases">
        <authorList>
            <person name="Nowell W R."/>
        </authorList>
    </citation>
    <scope>NUCLEOTIDE SEQUENCE</scope>
</reference>
<protein>
    <recommendedName>
        <fullName evidence="5">Receptor-binding cancer antigen</fullName>
    </recommendedName>
</protein>
<dbReference type="PANTHER" id="PTHR15208">
    <property type="entry name" value="RECEPTOR-BINDING CANCER ANTIGEN EXPRESSED ON SISO CELLS CANCER ASSOCIATED SURFACE ANTIGEN RCAS1 ESTROGEN RECEPTOR-BINDING FRAGMENT- ASSOCIATED GENE 9 PROTEIN"/>
    <property type="match status" value="1"/>
</dbReference>
<feature type="chain" id="PRO_5033010738" description="Receptor-binding cancer antigen" evidence="2">
    <location>
        <begin position="19"/>
        <end position="230"/>
    </location>
</feature>
<feature type="compositionally biased region" description="Polar residues" evidence="1">
    <location>
        <begin position="164"/>
        <end position="178"/>
    </location>
</feature>
<feature type="region of interest" description="Disordered" evidence="1">
    <location>
        <begin position="164"/>
        <end position="183"/>
    </location>
</feature>
<dbReference type="Proteomes" id="UP000663870">
    <property type="component" value="Unassembled WGS sequence"/>
</dbReference>
<dbReference type="PANTHER" id="PTHR15208:SF2">
    <property type="entry name" value="RECEPTOR-BINDING CANCER ANTIGEN EXPRESSED ON SISO CELLS"/>
    <property type="match status" value="1"/>
</dbReference>
<keyword evidence="2" id="KW-0732">Signal</keyword>
<evidence type="ECO:0000256" key="2">
    <source>
        <dbReference type="SAM" id="SignalP"/>
    </source>
</evidence>